<keyword evidence="3" id="KW-1185">Reference proteome</keyword>
<dbReference type="GO" id="GO:0008289">
    <property type="term" value="F:lipid binding"/>
    <property type="evidence" value="ECO:0007669"/>
    <property type="project" value="InterPro"/>
</dbReference>
<evidence type="ECO:0000313" key="2">
    <source>
        <dbReference type="EMBL" id="VBB19036.1"/>
    </source>
</evidence>
<sequence length="205" mass="23328">MATTGREQEYLTKAESVLESAQKLYDRNDWTHVLTKEGTELKSLNLPDICPIPAYMVTATYPVSKEKIISKVWGVSSEAMAKANDPKLTMWAEVERGANWKVLSQYNSMMWPIWPRHTVFAQVRVEKKDKTYLVGFSVNNPKVENTSKTHVTSFVHMSVYEYSSNVDGSTTVRRITLIDPRGAIPVSLVTMYSGNLVNVFNTWRQ</sequence>
<name>A0A5K0UCD1_9VIRU</name>
<dbReference type="SUPFAM" id="SSF55961">
    <property type="entry name" value="Bet v1-like"/>
    <property type="match status" value="1"/>
</dbReference>
<organism evidence="2 3">
    <name type="scientific">Yasminevirus sp. GU-2018</name>
    <dbReference type="NCBI Taxonomy" id="2420051"/>
    <lineage>
        <taxon>Viruses</taxon>
        <taxon>Varidnaviria</taxon>
        <taxon>Bamfordvirae</taxon>
        <taxon>Nucleocytoviricota</taxon>
        <taxon>Megaviricetes</taxon>
        <taxon>Imitervirales</taxon>
        <taxon>Mimiviridae</taxon>
        <taxon>Klosneuvirinae</taxon>
        <taxon>Yasminevirus</taxon>
        <taxon>Yasminevirus saudimassiliense</taxon>
    </lineage>
</organism>
<reference evidence="2 3" key="1">
    <citation type="submission" date="2018-10" db="EMBL/GenBank/DDBJ databases">
        <authorList>
            <consortium name="IHU Genomes"/>
        </authorList>
    </citation>
    <scope>NUCLEOTIDE SEQUENCE [LARGE SCALE GENOMIC DNA]</scope>
    <source>
        <strain evidence="2 3">A1</strain>
    </source>
</reference>
<dbReference type="InterPro" id="IPR023393">
    <property type="entry name" value="START-like_dom_sf"/>
</dbReference>
<evidence type="ECO:0000259" key="1">
    <source>
        <dbReference type="Pfam" id="PF01852"/>
    </source>
</evidence>
<proteinExistence type="predicted"/>
<accession>A0A5K0UCD1</accession>
<dbReference type="Gene3D" id="3.30.530.20">
    <property type="match status" value="1"/>
</dbReference>
<gene>
    <name evidence="2" type="ORF">YASMINEVIRUS_1568</name>
</gene>
<dbReference type="EMBL" id="UPSH01000002">
    <property type="protein sequence ID" value="VBB19036.1"/>
    <property type="molecule type" value="Genomic_DNA"/>
</dbReference>
<feature type="domain" description="START" evidence="1">
    <location>
        <begin position="97"/>
        <end position="205"/>
    </location>
</feature>
<protein>
    <submittedName>
        <fullName evidence="2">START domain containing protein</fullName>
    </submittedName>
</protein>
<dbReference type="Pfam" id="PF01852">
    <property type="entry name" value="START"/>
    <property type="match status" value="1"/>
</dbReference>
<dbReference type="Proteomes" id="UP000594342">
    <property type="component" value="Unassembled WGS sequence"/>
</dbReference>
<evidence type="ECO:0000313" key="3">
    <source>
        <dbReference type="Proteomes" id="UP000594342"/>
    </source>
</evidence>
<comment type="caution">
    <text evidence="2">The sequence shown here is derived from an EMBL/GenBank/DDBJ whole genome shotgun (WGS) entry which is preliminary data.</text>
</comment>
<dbReference type="InterPro" id="IPR002913">
    <property type="entry name" value="START_lipid-bd_dom"/>
</dbReference>